<evidence type="ECO:0000256" key="2">
    <source>
        <dbReference type="ARBA" id="ARBA00022801"/>
    </source>
</evidence>
<name>A0ABU6W8G8_9FABA</name>
<accession>A0ABU6W8G8</accession>
<sequence length="359" mass="41192">MASYMGSLTTSFTNFRSASSWFEVYAAFSTLMMLLRTVVNDILPEKLRSSIAKKIESLFFPTTNTNNNLVSIRINQRWDNNENNELYNAASKYLPTRISKTYKALRLGKLNSHKGFMSAIAANQDVIDEFEGVKYTWTLDQNKDDSSNSNKDPAFVLTFKEKHRESVMKSYIPHLLATCEAMDAEDRTIKIFSMEHIYWNESEMCHPATMGTLALDPELKQTIIDDLNRFLKRKEFYKKVGKPWKRGYLLYGPPGTGKSSLIAAIANYLKFNVYDLELASVGSNENLMQLMRSTSPRSIIVIEDIDCNKEVHVRRKERVDYNYTDDEFEPLGNDDGPETEIVKIDKFTLSALLNYMDGL</sequence>
<dbReference type="SUPFAM" id="SSF52540">
    <property type="entry name" value="P-loop containing nucleoside triphosphate hydrolases"/>
    <property type="match status" value="1"/>
</dbReference>
<keyword evidence="2" id="KW-0378">Hydrolase</keyword>
<reference evidence="6 7" key="1">
    <citation type="journal article" date="2023" name="Plants (Basel)">
        <title>Bridging the Gap: Combining Genomics and Transcriptomics Approaches to Understand Stylosanthes scabra, an Orphan Legume from the Brazilian Caatinga.</title>
        <authorList>
            <person name="Ferreira-Neto J.R.C."/>
            <person name="da Silva M.D."/>
            <person name="Binneck E."/>
            <person name="de Melo N.F."/>
            <person name="da Silva R.H."/>
            <person name="de Melo A.L.T.M."/>
            <person name="Pandolfi V."/>
            <person name="Bustamante F.O."/>
            <person name="Brasileiro-Vidal A.C."/>
            <person name="Benko-Iseppon A.M."/>
        </authorList>
    </citation>
    <scope>NUCLEOTIDE SEQUENCE [LARGE SCALE GENOMIC DNA]</scope>
    <source>
        <tissue evidence="6">Leaves</tissue>
    </source>
</reference>
<dbReference type="Pfam" id="PF14363">
    <property type="entry name" value="AAA_assoc"/>
    <property type="match status" value="1"/>
</dbReference>
<dbReference type="InterPro" id="IPR025753">
    <property type="entry name" value="AAA_N_dom"/>
</dbReference>
<feature type="domain" description="ATPase AAA-type core" evidence="4">
    <location>
        <begin position="248"/>
        <end position="307"/>
    </location>
</feature>
<evidence type="ECO:0000313" key="7">
    <source>
        <dbReference type="Proteomes" id="UP001341840"/>
    </source>
</evidence>
<dbReference type="Gene3D" id="3.40.50.300">
    <property type="entry name" value="P-loop containing nucleotide triphosphate hydrolases"/>
    <property type="match status" value="1"/>
</dbReference>
<evidence type="ECO:0000313" key="6">
    <source>
        <dbReference type="EMBL" id="MED6181198.1"/>
    </source>
</evidence>
<organism evidence="6 7">
    <name type="scientific">Stylosanthes scabra</name>
    <dbReference type="NCBI Taxonomy" id="79078"/>
    <lineage>
        <taxon>Eukaryota</taxon>
        <taxon>Viridiplantae</taxon>
        <taxon>Streptophyta</taxon>
        <taxon>Embryophyta</taxon>
        <taxon>Tracheophyta</taxon>
        <taxon>Spermatophyta</taxon>
        <taxon>Magnoliopsida</taxon>
        <taxon>eudicotyledons</taxon>
        <taxon>Gunneridae</taxon>
        <taxon>Pentapetalae</taxon>
        <taxon>rosids</taxon>
        <taxon>fabids</taxon>
        <taxon>Fabales</taxon>
        <taxon>Fabaceae</taxon>
        <taxon>Papilionoideae</taxon>
        <taxon>50 kb inversion clade</taxon>
        <taxon>dalbergioids sensu lato</taxon>
        <taxon>Dalbergieae</taxon>
        <taxon>Pterocarpus clade</taxon>
        <taxon>Stylosanthes</taxon>
    </lineage>
</organism>
<comment type="cofactor">
    <cofactor evidence="1">
        <name>Mg(2+)</name>
        <dbReference type="ChEBI" id="CHEBI:18420"/>
    </cofactor>
</comment>
<proteinExistence type="predicted"/>
<dbReference type="Pfam" id="PF00004">
    <property type="entry name" value="AAA"/>
    <property type="match status" value="1"/>
</dbReference>
<evidence type="ECO:0000256" key="1">
    <source>
        <dbReference type="ARBA" id="ARBA00001946"/>
    </source>
</evidence>
<comment type="caution">
    <text evidence="6">The sequence shown here is derived from an EMBL/GenBank/DDBJ whole genome shotgun (WGS) entry which is preliminary data.</text>
</comment>
<evidence type="ECO:0000259" key="4">
    <source>
        <dbReference type="Pfam" id="PF00004"/>
    </source>
</evidence>
<gene>
    <name evidence="6" type="ORF">PIB30_017172</name>
</gene>
<dbReference type="PANTHER" id="PTHR23070">
    <property type="entry name" value="BCS1 AAA-TYPE ATPASE"/>
    <property type="match status" value="1"/>
</dbReference>
<protein>
    <submittedName>
        <fullName evidence="6">Uncharacterized protein</fullName>
    </submittedName>
</protein>
<evidence type="ECO:0000259" key="5">
    <source>
        <dbReference type="Pfam" id="PF14363"/>
    </source>
</evidence>
<dbReference type="EMBL" id="JASCZI010181292">
    <property type="protein sequence ID" value="MED6181198.1"/>
    <property type="molecule type" value="Genomic_DNA"/>
</dbReference>
<feature type="domain" description="AAA-type ATPase N-terminal" evidence="5">
    <location>
        <begin position="43"/>
        <end position="139"/>
    </location>
</feature>
<keyword evidence="7" id="KW-1185">Reference proteome</keyword>
<dbReference type="InterPro" id="IPR027417">
    <property type="entry name" value="P-loop_NTPase"/>
</dbReference>
<dbReference type="InterPro" id="IPR003959">
    <property type="entry name" value="ATPase_AAA_core"/>
</dbReference>
<dbReference type="Proteomes" id="UP001341840">
    <property type="component" value="Unassembled WGS sequence"/>
</dbReference>
<dbReference type="InterPro" id="IPR050747">
    <property type="entry name" value="Mitochondrial_chaperone_BCS1"/>
</dbReference>
<keyword evidence="3" id="KW-0460">Magnesium</keyword>
<evidence type="ECO:0000256" key="3">
    <source>
        <dbReference type="ARBA" id="ARBA00022842"/>
    </source>
</evidence>